<dbReference type="InterPro" id="IPR005119">
    <property type="entry name" value="LysR_subst-bd"/>
</dbReference>
<evidence type="ECO:0000256" key="4">
    <source>
        <dbReference type="ARBA" id="ARBA00023163"/>
    </source>
</evidence>
<dbReference type="PRINTS" id="PR00039">
    <property type="entry name" value="HTHLYSR"/>
</dbReference>
<name>A0A844D3W5_9BURK</name>
<evidence type="ECO:0000256" key="2">
    <source>
        <dbReference type="ARBA" id="ARBA00023015"/>
    </source>
</evidence>
<dbReference type="Gene3D" id="1.10.10.10">
    <property type="entry name" value="Winged helix-like DNA-binding domain superfamily/Winged helix DNA-binding domain"/>
    <property type="match status" value="1"/>
</dbReference>
<dbReference type="PANTHER" id="PTHR30346">
    <property type="entry name" value="TRANSCRIPTIONAL DUAL REGULATOR HCAR-RELATED"/>
    <property type="match status" value="1"/>
</dbReference>
<evidence type="ECO:0000256" key="1">
    <source>
        <dbReference type="ARBA" id="ARBA00009437"/>
    </source>
</evidence>
<dbReference type="CDD" id="cd08414">
    <property type="entry name" value="PBP2_LTTR_aromatics_like"/>
    <property type="match status" value="1"/>
</dbReference>
<dbReference type="PROSITE" id="PS50931">
    <property type="entry name" value="HTH_LYSR"/>
    <property type="match status" value="1"/>
</dbReference>
<dbReference type="FunFam" id="1.10.10.10:FF:000001">
    <property type="entry name" value="LysR family transcriptional regulator"/>
    <property type="match status" value="1"/>
</dbReference>
<accession>A0A844D3W5</accession>
<protein>
    <submittedName>
        <fullName evidence="6">LysR family transcriptional regulator</fullName>
    </submittedName>
</protein>
<dbReference type="EMBL" id="WKJL01000002">
    <property type="protein sequence ID" value="MRW83342.1"/>
    <property type="molecule type" value="Genomic_DNA"/>
</dbReference>
<evidence type="ECO:0000256" key="3">
    <source>
        <dbReference type="ARBA" id="ARBA00023125"/>
    </source>
</evidence>
<keyword evidence="2" id="KW-0805">Transcription regulation</keyword>
<comment type="similarity">
    <text evidence="1">Belongs to the LysR transcriptional regulatory family.</text>
</comment>
<dbReference type="InterPro" id="IPR000847">
    <property type="entry name" value="LysR_HTH_N"/>
</dbReference>
<reference evidence="6 7" key="1">
    <citation type="submission" date="2019-11" db="EMBL/GenBank/DDBJ databases">
        <title>Novel species isolated from a subtropical stream in China.</title>
        <authorList>
            <person name="Lu H."/>
        </authorList>
    </citation>
    <scope>NUCLEOTIDE SEQUENCE [LARGE SCALE GENOMIC DNA]</scope>
    <source>
        <strain evidence="6 7">FT26W</strain>
    </source>
</reference>
<gene>
    <name evidence="6" type="ORF">GJ698_04475</name>
</gene>
<dbReference type="SUPFAM" id="SSF53850">
    <property type="entry name" value="Periplasmic binding protein-like II"/>
    <property type="match status" value="1"/>
</dbReference>
<dbReference type="Pfam" id="PF03466">
    <property type="entry name" value="LysR_substrate"/>
    <property type="match status" value="1"/>
</dbReference>
<dbReference type="GO" id="GO:0003677">
    <property type="term" value="F:DNA binding"/>
    <property type="evidence" value="ECO:0007669"/>
    <property type="project" value="UniProtKB-KW"/>
</dbReference>
<dbReference type="Gene3D" id="3.40.190.10">
    <property type="entry name" value="Periplasmic binding protein-like II"/>
    <property type="match status" value="2"/>
</dbReference>
<keyword evidence="7" id="KW-1185">Reference proteome</keyword>
<dbReference type="InterPro" id="IPR036388">
    <property type="entry name" value="WH-like_DNA-bd_sf"/>
</dbReference>
<dbReference type="PANTHER" id="PTHR30346:SF0">
    <property type="entry name" value="HCA OPERON TRANSCRIPTIONAL ACTIVATOR HCAR"/>
    <property type="match status" value="1"/>
</dbReference>
<dbReference type="SUPFAM" id="SSF46785">
    <property type="entry name" value="Winged helix' DNA-binding domain"/>
    <property type="match status" value="1"/>
</dbReference>
<dbReference type="Pfam" id="PF00126">
    <property type="entry name" value="HTH_1"/>
    <property type="match status" value="1"/>
</dbReference>
<dbReference type="InterPro" id="IPR036390">
    <property type="entry name" value="WH_DNA-bd_sf"/>
</dbReference>
<dbReference type="GO" id="GO:0003700">
    <property type="term" value="F:DNA-binding transcription factor activity"/>
    <property type="evidence" value="ECO:0007669"/>
    <property type="project" value="InterPro"/>
</dbReference>
<evidence type="ECO:0000313" key="7">
    <source>
        <dbReference type="Proteomes" id="UP000439986"/>
    </source>
</evidence>
<organism evidence="6 7">
    <name type="scientific">Duganella aquatilis</name>
    <dbReference type="NCBI Taxonomy" id="2666082"/>
    <lineage>
        <taxon>Bacteria</taxon>
        <taxon>Pseudomonadati</taxon>
        <taxon>Pseudomonadota</taxon>
        <taxon>Betaproteobacteria</taxon>
        <taxon>Burkholderiales</taxon>
        <taxon>Oxalobacteraceae</taxon>
        <taxon>Telluria group</taxon>
        <taxon>Duganella</taxon>
    </lineage>
</organism>
<keyword evidence="3" id="KW-0238">DNA-binding</keyword>
<feature type="domain" description="HTH lysR-type" evidence="5">
    <location>
        <begin position="5"/>
        <end position="62"/>
    </location>
</feature>
<dbReference type="AlphaFoldDB" id="A0A844D3W5"/>
<sequence>MALRFKLRQLEMFLALAETLNFREAAARLHMTQPPLSRQMQELEAALGAQLLHRSSQGVTLTGSGELLAKEAVRLLQDCEKLGQRFAGQPTQRLRIGLTTVVETEKFTQLPQWDIDFKRQTSVKSVRDLQQEKLDAAIIGMPTKTDGLTVRHLYRDRLCVALPKGHRLAARKAISLLDLNDSKLFWFRRDRNPGFYDACEALFKKLHFAPQRLPEPTDHHVLLSRIANEDGIGLVPESLKKIRHHGVVFRKLKEDELLFIDIGIAHRPDPVRPLMQPLIQQLKTLFAS</sequence>
<dbReference type="RefSeq" id="WP_154356414.1">
    <property type="nucleotide sequence ID" value="NZ_WKJL01000002.1"/>
</dbReference>
<keyword evidence="4" id="KW-0804">Transcription</keyword>
<proteinExistence type="inferred from homology"/>
<dbReference type="Proteomes" id="UP000439986">
    <property type="component" value="Unassembled WGS sequence"/>
</dbReference>
<dbReference type="GO" id="GO:0032993">
    <property type="term" value="C:protein-DNA complex"/>
    <property type="evidence" value="ECO:0007669"/>
    <property type="project" value="TreeGrafter"/>
</dbReference>
<comment type="caution">
    <text evidence="6">The sequence shown here is derived from an EMBL/GenBank/DDBJ whole genome shotgun (WGS) entry which is preliminary data.</text>
</comment>
<evidence type="ECO:0000259" key="5">
    <source>
        <dbReference type="PROSITE" id="PS50931"/>
    </source>
</evidence>
<evidence type="ECO:0000313" key="6">
    <source>
        <dbReference type="EMBL" id="MRW83342.1"/>
    </source>
</evidence>